<sequence length="556" mass="63945">MLLKGFLESVAENNDGGQQKQFCEEERGEEEMKEEVNEEVTEEVEDGKLQEEEQPTTSSNILVASGEEEQQQQATDELDFFAPLKSLLLSSTLDSAQGSGTSTPSRAAVVDSKAIRKAHCQVCDLDICSTARQRHVYMVHLKKKDLFKCRLCEYTNSNSLWEVQKHTRMQHSSDIRPISQEEKHKLEIQMWGHLCFPEWKQKPQKRKYQTEEELTEVKEEAKNEEVFQKRKMKKEEKLEEPEEDKEEEDDGGRASTTTTSAGGGDGEGSSNDVNDRLCHLCMEESKYPGRHIAQRHLNQPLYECPVCFKFGSYESCTVVKHIKKVHPEASDFTPISNLEKYADQIRDLQARCFPNRQMKLVRPLNAVGKSRPRERHHCGMCGADVAQSDRQRHVYHKHLRKGKIFECPLCEFSSNYDIHRVKWHIKWDHKDFVANNNGSSPLEPISHEARFRDEIDATNEKCFPGWQRKRHISSPESEDFKEEKGGNEEKIEGEEATDFELMQKALKTMAELFQQQKGQESKGGGGGNNLIPESSNALDWTCRVTKKIFFELIIND</sequence>
<name>A0ACB0ZE13_MELEN</name>
<dbReference type="Proteomes" id="UP001497535">
    <property type="component" value="Unassembled WGS sequence"/>
</dbReference>
<gene>
    <name evidence="1" type="ORF">MENTE1834_LOCUS24126</name>
</gene>
<keyword evidence="2" id="KW-1185">Reference proteome</keyword>
<protein>
    <submittedName>
        <fullName evidence="1">Uncharacterized protein</fullName>
    </submittedName>
</protein>
<proteinExistence type="predicted"/>
<accession>A0ACB0ZE13</accession>
<reference evidence="1" key="1">
    <citation type="submission" date="2023-11" db="EMBL/GenBank/DDBJ databases">
        <authorList>
            <person name="Poullet M."/>
        </authorList>
    </citation>
    <scope>NUCLEOTIDE SEQUENCE</scope>
    <source>
        <strain evidence="1">E1834</strain>
    </source>
</reference>
<evidence type="ECO:0000313" key="2">
    <source>
        <dbReference type="Proteomes" id="UP001497535"/>
    </source>
</evidence>
<evidence type="ECO:0000313" key="1">
    <source>
        <dbReference type="EMBL" id="CAK5077220.1"/>
    </source>
</evidence>
<dbReference type="EMBL" id="CAVMJV010000031">
    <property type="protein sequence ID" value="CAK5077220.1"/>
    <property type="molecule type" value="Genomic_DNA"/>
</dbReference>
<comment type="caution">
    <text evidence="1">The sequence shown here is derived from an EMBL/GenBank/DDBJ whole genome shotgun (WGS) entry which is preliminary data.</text>
</comment>
<organism evidence="1 2">
    <name type="scientific">Meloidogyne enterolobii</name>
    <name type="common">Root-knot nematode worm</name>
    <name type="synonym">Meloidogyne mayaguensis</name>
    <dbReference type="NCBI Taxonomy" id="390850"/>
    <lineage>
        <taxon>Eukaryota</taxon>
        <taxon>Metazoa</taxon>
        <taxon>Ecdysozoa</taxon>
        <taxon>Nematoda</taxon>
        <taxon>Chromadorea</taxon>
        <taxon>Rhabditida</taxon>
        <taxon>Tylenchina</taxon>
        <taxon>Tylenchomorpha</taxon>
        <taxon>Tylenchoidea</taxon>
        <taxon>Meloidogynidae</taxon>
        <taxon>Meloidogyninae</taxon>
        <taxon>Meloidogyne</taxon>
    </lineage>
</organism>